<evidence type="ECO:0000313" key="3">
    <source>
        <dbReference type="Proteomes" id="UP000198856"/>
    </source>
</evidence>
<organism evidence="2 3">
    <name type="scientific">Halovenus aranensis</name>
    <dbReference type="NCBI Taxonomy" id="890420"/>
    <lineage>
        <taxon>Archaea</taxon>
        <taxon>Methanobacteriati</taxon>
        <taxon>Methanobacteriota</taxon>
        <taxon>Stenosarchaea group</taxon>
        <taxon>Halobacteria</taxon>
        <taxon>Halobacteriales</taxon>
        <taxon>Haloarculaceae</taxon>
        <taxon>Halovenus</taxon>
    </lineage>
</organism>
<evidence type="ECO:0000256" key="1">
    <source>
        <dbReference type="SAM" id="MobiDB-lite"/>
    </source>
</evidence>
<evidence type="ECO:0000313" key="2">
    <source>
        <dbReference type="EMBL" id="SDJ23225.1"/>
    </source>
</evidence>
<accession>A0A1G8S372</accession>
<dbReference type="EMBL" id="FNFC01000001">
    <property type="protein sequence ID" value="SDJ23225.1"/>
    <property type="molecule type" value="Genomic_DNA"/>
</dbReference>
<dbReference type="RefSeq" id="WP_092698588.1">
    <property type="nucleotide sequence ID" value="NZ_FNFC01000001.1"/>
</dbReference>
<reference evidence="2 3" key="1">
    <citation type="submission" date="2016-10" db="EMBL/GenBank/DDBJ databases">
        <authorList>
            <person name="de Groot N.N."/>
        </authorList>
    </citation>
    <scope>NUCLEOTIDE SEQUENCE [LARGE SCALE GENOMIC DNA]</scope>
    <source>
        <strain evidence="2 3">IBRC-M10015</strain>
    </source>
</reference>
<protein>
    <submittedName>
        <fullName evidence="2">Uncharacterized protein</fullName>
    </submittedName>
</protein>
<dbReference type="Proteomes" id="UP000198856">
    <property type="component" value="Unassembled WGS sequence"/>
</dbReference>
<keyword evidence="3" id="KW-1185">Reference proteome</keyword>
<gene>
    <name evidence="2" type="ORF">SAMN05216226_101240</name>
</gene>
<dbReference type="STRING" id="890420.SAMN05216226_101240"/>
<dbReference type="PROSITE" id="PS51257">
    <property type="entry name" value="PROKAR_LIPOPROTEIN"/>
    <property type="match status" value="1"/>
</dbReference>
<proteinExistence type="predicted"/>
<feature type="region of interest" description="Disordered" evidence="1">
    <location>
        <begin position="56"/>
        <end position="90"/>
    </location>
</feature>
<dbReference type="AlphaFoldDB" id="A0A1G8S372"/>
<name>A0A1G8S372_9EURY</name>
<sequence length="185" mass="20018">MNRRQFVAGCGVAITTATAGCLDSVPVLGSDGPSADTPAGVVEIYINLQEKMFSDPESAQERLSEITHSQSPQQRQGNAGGSFSQNGDLKVTNINGINTRTRDLSTEQMRALANSEFTDQPLLDASVIETLSSQETALVDASYDTDAEFEIEGETREFQNTNKRRFLVATEDGKWRIVLQTPGGA</sequence>
<feature type="compositionally biased region" description="Polar residues" evidence="1">
    <location>
        <begin position="66"/>
        <end position="90"/>
    </location>
</feature>